<organism evidence="2 3">
    <name type="scientific">Albula glossodonta</name>
    <name type="common">roundjaw bonefish</name>
    <dbReference type="NCBI Taxonomy" id="121402"/>
    <lineage>
        <taxon>Eukaryota</taxon>
        <taxon>Metazoa</taxon>
        <taxon>Chordata</taxon>
        <taxon>Craniata</taxon>
        <taxon>Vertebrata</taxon>
        <taxon>Euteleostomi</taxon>
        <taxon>Actinopterygii</taxon>
        <taxon>Neopterygii</taxon>
        <taxon>Teleostei</taxon>
        <taxon>Albuliformes</taxon>
        <taxon>Albulidae</taxon>
        <taxon>Albula</taxon>
    </lineage>
</organism>
<comment type="caution">
    <text evidence="2">The sequence shown here is derived from an EMBL/GenBank/DDBJ whole genome shotgun (WGS) entry which is preliminary data.</text>
</comment>
<feature type="compositionally biased region" description="Polar residues" evidence="1">
    <location>
        <begin position="252"/>
        <end position="268"/>
    </location>
</feature>
<reference evidence="2" key="1">
    <citation type="thesis" date="2021" institute="BYU ScholarsArchive" country="Provo, UT, USA">
        <title>Applications of and Algorithms for Genome Assembly and Genomic Analyses with an Emphasis on Marine Teleosts.</title>
        <authorList>
            <person name="Pickett B.D."/>
        </authorList>
    </citation>
    <scope>NUCLEOTIDE SEQUENCE</scope>
    <source>
        <strain evidence="2">HI-2016</strain>
    </source>
</reference>
<evidence type="ECO:0000313" key="2">
    <source>
        <dbReference type="EMBL" id="KAG9343937.1"/>
    </source>
</evidence>
<sequence length="349" mass="39150">MQPSNVESETFPAPAKAVGWVRSASTSVSIIPLVSSGRLRIMVKPFHMYIISCTIDSHQGRLALRMANFSVGGDFPAIFCLKVGTCLRGIPVSLPEKLHFVVPEGPCLPRGQHAEVKRRNTSHTVQVKRRNTSHTVQVKQRNTSHTVQVKQRNTSHTVQVKQRNTSHTVQVKRRNTSHTVQVKQRKTSHTVQVKRRKTSHTVQVKRRNTSHTVQVKRRNTSHTVQVKRRNTSHTVQVKQRNTSHTVQVKQRNTSHTVQVKQRNTSHTVQPPAQPLPYLGPAALLAEQVGVEVGHLPNTLVSKTPHQLPVAHVVELLPGLLSPAAIFKQRHRLDGRAPNHHGGNFILMDR</sequence>
<feature type="region of interest" description="Disordered" evidence="1">
    <location>
        <begin position="252"/>
        <end position="273"/>
    </location>
</feature>
<keyword evidence="3" id="KW-1185">Reference proteome</keyword>
<dbReference type="Proteomes" id="UP000824540">
    <property type="component" value="Unassembled WGS sequence"/>
</dbReference>
<dbReference type="AlphaFoldDB" id="A0A8T2P5J7"/>
<dbReference type="EMBL" id="JAFBMS010000022">
    <property type="protein sequence ID" value="KAG9343937.1"/>
    <property type="molecule type" value="Genomic_DNA"/>
</dbReference>
<protein>
    <submittedName>
        <fullName evidence="2">Uncharacterized protein</fullName>
    </submittedName>
</protein>
<evidence type="ECO:0000313" key="3">
    <source>
        <dbReference type="Proteomes" id="UP000824540"/>
    </source>
</evidence>
<proteinExistence type="predicted"/>
<name>A0A8T2P5J7_9TELE</name>
<gene>
    <name evidence="2" type="ORF">JZ751_013325</name>
</gene>
<accession>A0A8T2P5J7</accession>
<evidence type="ECO:0000256" key="1">
    <source>
        <dbReference type="SAM" id="MobiDB-lite"/>
    </source>
</evidence>